<accession>A0A409W4A7</accession>
<evidence type="ECO:0000313" key="2">
    <source>
        <dbReference type="Proteomes" id="UP000283269"/>
    </source>
</evidence>
<dbReference type="Proteomes" id="UP000283269">
    <property type="component" value="Unassembled WGS sequence"/>
</dbReference>
<sequence>MTRLKCDAKLSPSGDSRRQRDALLNSAFVYPAFLIIVPDMHGHVFPLYYSIAKVSGDSTDDDEGEYFMCWQRLWVCVEAGVDEDNQDVQLDPTASRASCPLSLLIINKHSRINKTPTPLLASLTTSNNISAARHHRRAHPSIRLITATPSASGFSASSSEASASCARAVEESWDVVGPGPSLPVHGHSTSVIALKTASAAAIEGTSTSSAKTHRKLIPALLQVQATRKGSIRCRVPRQVVRVRSH</sequence>
<proteinExistence type="predicted"/>
<comment type="caution">
    <text evidence="1">The sequence shown here is derived from an EMBL/GenBank/DDBJ whole genome shotgun (WGS) entry which is preliminary data.</text>
</comment>
<dbReference type="InParanoid" id="A0A409W4A7"/>
<protein>
    <submittedName>
        <fullName evidence="1">Uncharacterized protein</fullName>
    </submittedName>
</protein>
<reference evidence="1 2" key="1">
    <citation type="journal article" date="2018" name="Evol. Lett.">
        <title>Horizontal gene cluster transfer increased hallucinogenic mushroom diversity.</title>
        <authorList>
            <person name="Reynolds H.T."/>
            <person name="Vijayakumar V."/>
            <person name="Gluck-Thaler E."/>
            <person name="Korotkin H.B."/>
            <person name="Matheny P.B."/>
            <person name="Slot J.C."/>
        </authorList>
    </citation>
    <scope>NUCLEOTIDE SEQUENCE [LARGE SCALE GENOMIC DNA]</scope>
    <source>
        <strain evidence="1 2">2631</strain>
    </source>
</reference>
<keyword evidence="2" id="KW-1185">Reference proteome</keyword>
<gene>
    <name evidence="1" type="ORF">CVT25_005331</name>
</gene>
<evidence type="ECO:0000313" key="1">
    <source>
        <dbReference type="EMBL" id="PPQ73298.1"/>
    </source>
</evidence>
<name>A0A409W4A7_PSICY</name>
<dbReference type="AlphaFoldDB" id="A0A409W4A7"/>
<dbReference type="EMBL" id="NHYD01003769">
    <property type="protein sequence ID" value="PPQ73298.1"/>
    <property type="molecule type" value="Genomic_DNA"/>
</dbReference>
<organism evidence="1 2">
    <name type="scientific">Psilocybe cyanescens</name>
    <dbReference type="NCBI Taxonomy" id="93625"/>
    <lineage>
        <taxon>Eukaryota</taxon>
        <taxon>Fungi</taxon>
        <taxon>Dikarya</taxon>
        <taxon>Basidiomycota</taxon>
        <taxon>Agaricomycotina</taxon>
        <taxon>Agaricomycetes</taxon>
        <taxon>Agaricomycetidae</taxon>
        <taxon>Agaricales</taxon>
        <taxon>Agaricineae</taxon>
        <taxon>Strophariaceae</taxon>
        <taxon>Psilocybe</taxon>
    </lineage>
</organism>